<organism evidence="2 3">
    <name type="scientific">Vitis vinifera</name>
    <name type="common">Grape</name>
    <dbReference type="NCBI Taxonomy" id="29760"/>
    <lineage>
        <taxon>Eukaryota</taxon>
        <taxon>Viridiplantae</taxon>
        <taxon>Streptophyta</taxon>
        <taxon>Embryophyta</taxon>
        <taxon>Tracheophyta</taxon>
        <taxon>Spermatophyta</taxon>
        <taxon>Magnoliopsida</taxon>
        <taxon>eudicotyledons</taxon>
        <taxon>Gunneridae</taxon>
        <taxon>Pentapetalae</taxon>
        <taxon>rosids</taxon>
        <taxon>Vitales</taxon>
        <taxon>Vitaceae</taxon>
        <taxon>Viteae</taxon>
        <taxon>Vitis</taxon>
    </lineage>
</organism>
<gene>
    <name evidence="2" type="primary">MIZ1_7</name>
    <name evidence="2" type="ORF">CK203_001893</name>
</gene>
<dbReference type="Pfam" id="PF04759">
    <property type="entry name" value="DUF617"/>
    <property type="match status" value="1"/>
</dbReference>
<proteinExistence type="predicted"/>
<comment type="caution">
    <text evidence="2">The sequence shown here is derived from an EMBL/GenBank/DDBJ whole genome shotgun (WGS) entry which is preliminary data.</text>
</comment>
<feature type="compositionally biased region" description="Low complexity" evidence="1">
    <location>
        <begin position="9"/>
        <end position="22"/>
    </location>
</feature>
<protein>
    <submittedName>
        <fullName evidence="2">Protein MIZU-KUSSEI 1</fullName>
    </submittedName>
</protein>
<dbReference type="PANTHER" id="PTHR31696">
    <property type="entry name" value="PROTEIN MIZU-KUSSEI 1"/>
    <property type="match status" value="1"/>
</dbReference>
<dbReference type="InterPro" id="IPR006460">
    <property type="entry name" value="MIZ1-like_pln"/>
</dbReference>
<dbReference type="GO" id="GO:0010274">
    <property type="term" value="P:hydrotropism"/>
    <property type="evidence" value="ECO:0007669"/>
    <property type="project" value="InterPro"/>
</dbReference>
<feature type="region of interest" description="Disordered" evidence="1">
    <location>
        <begin position="1"/>
        <end position="43"/>
    </location>
</feature>
<dbReference type="EMBL" id="QGNW01000005">
    <property type="protein sequence ID" value="RVX21531.1"/>
    <property type="molecule type" value="Genomic_DNA"/>
</dbReference>
<name>A0A438KJY5_VITVI</name>
<feature type="compositionally biased region" description="Low complexity" evidence="1">
    <location>
        <begin position="659"/>
        <end position="680"/>
    </location>
</feature>
<sequence length="680" mass="75610">MGDPNPKLSPNADTDTSPSTSSAPPPPPPPRQQLSLVQPSTKKKHKPIKVFRVFRSVFRSFPIITPACKFPYFPTGFPDGNKVSGIRITGTLFGYRKGKVTLSLQENPKCLPMLVVELAMLTNVLQKEMGTGMVRIALECEKKPEKDKTKLMEEPLWTMYYNGKKSGYGVKREASEEDLYIMEVLKAVSMGAGVLPGNAEAEGQDDELAYIRAHFERVVGSKDSETLYMLSPEGNNGPELSIFFILTWSGSNDLDGLHTCPKRVKCLNWERTRGGELSHNAPLTRLLVFGRVVDRYRWNGLSVSSSHLGVLEHVSHEVAMMGRIHQGPPYLLGNFLAFTTLGFFHPCFCCFVVAALVVGHSSLFSTSFPGLLPTDFLSLKSTHFLLRVDLGVSPCHFCAGATGAIFLLSISQERMGQVTDSNNYVVPCKFPCDPELLSMTKRPIDLLFEQEFQARFCISDMISILLVDDKPLSSEKQSHNVTYFNKEMQRPGHVLPTGHFLDGGLVRLNDKEKQGRLVELIEKNSFDRLNKLFEIVVSEQDHKVLLSDKNLHAMISEPKLYVLLILHRVALSSLMPNEHYVLKDLPFYKVTRLADSKAHQARLKEREKKRQEGTLRQSLAASRLVSGSAAPPSANKRKTPAVRPIQRVRTSPLAPPSSPYASSSLSSSSSFTTSSELETG</sequence>
<dbReference type="Proteomes" id="UP000288805">
    <property type="component" value="Unassembled WGS sequence"/>
</dbReference>
<reference evidence="2 3" key="1">
    <citation type="journal article" date="2018" name="PLoS Genet.">
        <title>Population sequencing reveals clonal diversity and ancestral inbreeding in the grapevine cultivar Chardonnay.</title>
        <authorList>
            <person name="Roach M.J."/>
            <person name="Johnson D.L."/>
            <person name="Bohlmann J."/>
            <person name="van Vuuren H.J."/>
            <person name="Jones S.J."/>
            <person name="Pretorius I.S."/>
            <person name="Schmidt S.A."/>
            <person name="Borneman A.R."/>
        </authorList>
    </citation>
    <scope>NUCLEOTIDE SEQUENCE [LARGE SCALE GENOMIC DNA]</scope>
    <source>
        <strain evidence="3">cv. Chardonnay</strain>
        <tissue evidence="2">Leaf</tissue>
    </source>
</reference>
<feature type="region of interest" description="Disordered" evidence="1">
    <location>
        <begin position="605"/>
        <end position="680"/>
    </location>
</feature>
<evidence type="ECO:0000313" key="3">
    <source>
        <dbReference type="Proteomes" id="UP000288805"/>
    </source>
</evidence>
<dbReference type="PANTHER" id="PTHR31696:SF4">
    <property type="entry name" value="OS08G0171800 PROTEIN"/>
    <property type="match status" value="1"/>
</dbReference>
<evidence type="ECO:0000313" key="2">
    <source>
        <dbReference type="EMBL" id="RVX21531.1"/>
    </source>
</evidence>
<evidence type="ECO:0000256" key="1">
    <source>
        <dbReference type="SAM" id="MobiDB-lite"/>
    </source>
</evidence>
<dbReference type="AlphaFoldDB" id="A0A438KJY5"/>
<dbReference type="NCBIfam" id="TIGR01570">
    <property type="entry name" value="A_thal_3588"/>
    <property type="match status" value="1"/>
</dbReference>
<accession>A0A438KJY5</accession>